<proteinExistence type="predicted"/>
<dbReference type="Proteomes" id="UP000008370">
    <property type="component" value="Unassembled WGS sequence"/>
</dbReference>
<evidence type="ECO:0000313" key="2">
    <source>
        <dbReference type="Proteomes" id="UP000008370"/>
    </source>
</evidence>
<keyword evidence="2" id="KW-1185">Reference proteome</keyword>
<gene>
    <name evidence="1" type="ORF">PHACADRAFT_197464</name>
</gene>
<dbReference type="KEGG" id="pco:PHACADRAFT_197464"/>
<reference evidence="1 2" key="1">
    <citation type="journal article" date="2012" name="BMC Genomics">
        <title>Comparative genomics of the white-rot fungi, Phanerochaete carnosa and P. chrysosporium, to elucidate the genetic basis of the distinct wood types they colonize.</title>
        <authorList>
            <person name="Suzuki H."/>
            <person name="MacDonald J."/>
            <person name="Syed K."/>
            <person name="Salamov A."/>
            <person name="Hori C."/>
            <person name="Aerts A."/>
            <person name="Henrissat B."/>
            <person name="Wiebenga A."/>
            <person name="vanKuyk P.A."/>
            <person name="Barry K."/>
            <person name="Lindquist E."/>
            <person name="LaButti K."/>
            <person name="Lapidus A."/>
            <person name="Lucas S."/>
            <person name="Coutinho P."/>
            <person name="Gong Y."/>
            <person name="Samejima M."/>
            <person name="Mahadevan R."/>
            <person name="Abou-Zaid M."/>
            <person name="de Vries R.P."/>
            <person name="Igarashi K."/>
            <person name="Yadav J.S."/>
            <person name="Grigoriev I.V."/>
            <person name="Master E.R."/>
        </authorList>
    </citation>
    <scope>NUCLEOTIDE SEQUENCE [LARGE SCALE GENOMIC DNA]</scope>
    <source>
        <strain evidence="1 2">HHB-10118-sp</strain>
    </source>
</reference>
<protein>
    <submittedName>
        <fullName evidence="1">Uncharacterized protein</fullName>
    </submittedName>
</protein>
<sequence length="210" mass="22493">MTLGRALPVVSLHAGNGQRSARQEPYTSSSATLSIHGVEYPSVDAEHFVDDSDIGDIARSVVFACLICLPGSDAYACAVFCQHRIGVEGRLSGEDIVALAPRHPSLASRVILEGGSQESLALCSDGNHVAPGQRLRTAADHLLSSIPLNAVEQSVVMSTKRLRSAASCKKWSTEADPPNFLKAIETLFEYYISLSLHLNKRICPCSTSSK</sequence>
<accession>K5W2A8</accession>
<evidence type="ECO:0000313" key="1">
    <source>
        <dbReference type="EMBL" id="EKM53034.1"/>
    </source>
</evidence>
<dbReference type="EMBL" id="JH930474">
    <property type="protein sequence ID" value="EKM53034.1"/>
    <property type="molecule type" value="Genomic_DNA"/>
</dbReference>
<organism evidence="1 2">
    <name type="scientific">Phanerochaete carnosa (strain HHB-10118-sp)</name>
    <name type="common">White-rot fungus</name>
    <name type="synonym">Peniophora carnosa</name>
    <dbReference type="NCBI Taxonomy" id="650164"/>
    <lineage>
        <taxon>Eukaryota</taxon>
        <taxon>Fungi</taxon>
        <taxon>Dikarya</taxon>
        <taxon>Basidiomycota</taxon>
        <taxon>Agaricomycotina</taxon>
        <taxon>Agaricomycetes</taxon>
        <taxon>Polyporales</taxon>
        <taxon>Phanerochaetaceae</taxon>
        <taxon>Phanerochaete</taxon>
    </lineage>
</organism>
<dbReference type="InParanoid" id="K5W2A8"/>
<dbReference type="RefSeq" id="XP_007397741.1">
    <property type="nucleotide sequence ID" value="XM_007397679.1"/>
</dbReference>
<name>K5W2A8_PHACS</name>
<dbReference type="AlphaFoldDB" id="K5W2A8"/>
<dbReference type="GeneID" id="18911235"/>
<dbReference type="HOGENOM" id="CLU_1310515_0_0_1"/>